<dbReference type="PANTHER" id="PTHR32552">
    <property type="entry name" value="FERRICHROME IRON RECEPTOR-RELATED"/>
    <property type="match status" value="1"/>
</dbReference>
<dbReference type="InterPro" id="IPR000531">
    <property type="entry name" value="Beta-barrel_TonB"/>
</dbReference>
<keyword evidence="4" id="KW-0410">Iron transport</keyword>
<sequence>MSKRHPSLSALKYALLVMPVLDYAMTPVGWGATPCADQQVSGKNGQAASAQAASCRKKAEEIVVRSRNASFVVSSSIARLSGAALKERHLDTLADVAERLPNVSFTSTTQANPVIMMRGLGGPEEETSSLYVPFMLDGIPMMSMALGQIFDLDHMDVTQGPDLTRGPNVFGGMVSATSRDPGNKFGGSLDFEYGTGNRRRAVMSNDIPLGPNTALRVTVGGEVADGYISNHFLDRKNTAGWHSWFGRLKLLHKDSAGGEWRVSLHHVLNHGGNDYFAPPALALRHVSVNTERGVNDNDYWAGSAQYHRVFSHKMIVDVALGGNATQWKSEIPESVFSARTGFTMPTRQAGGTITLSGSSGTLDWRGGIFGQEMMRSTPYLFDMSPYYLSNTTAVLNNANVAGFAELGWRFSPSWRLVPSFRVEHNQWSMSQWSGLQTASVPDAYTILQTLPKQTASRTVPLPGLKLEYHPQTDSVLMQYGWISYTRAYMPPGFSPHAVMAATAQTPFDASYGNNLEIGYRLHDRKDKWSAEVIGYSNLISNLQVVTTNANGESVVATAAKAHTRGMELNATFKPIRSLTLSGFLGLTYAAYDRFVFAGQNFSGQQLNGTPKSSFGFSGTWTPGGGWSVNVNVVRRGRTNLYPSSTLVNDPYVLVDAQIEKKWRWWNIAVYGRNLADARYLTRGLAVGQAVAANPRLLGLRVGVTY</sequence>
<organism evidence="14 15">
    <name type="scientific">Acetobacter malorum DSM 14337</name>
    <dbReference type="NCBI Taxonomy" id="1307910"/>
    <lineage>
        <taxon>Bacteria</taxon>
        <taxon>Pseudomonadati</taxon>
        <taxon>Pseudomonadota</taxon>
        <taxon>Alphaproteobacteria</taxon>
        <taxon>Acetobacterales</taxon>
        <taxon>Acetobacteraceae</taxon>
        <taxon>Acetobacter</taxon>
    </lineage>
</organism>
<keyword evidence="10" id="KW-0998">Cell outer membrane</keyword>
<feature type="domain" description="TonB-dependent receptor plug" evidence="13">
    <location>
        <begin position="74"/>
        <end position="161"/>
    </location>
</feature>
<evidence type="ECO:0000256" key="5">
    <source>
        <dbReference type="ARBA" id="ARBA00022692"/>
    </source>
</evidence>
<keyword evidence="5" id="KW-0812">Transmembrane</keyword>
<dbReference type="EMBL" id="BAPF01000030">
    <property type="protein sequence ID" value="GBQ82475.1"/>
    <property type="molecule type" value="Genomic_DNA"/>
</dbReference>
<dbReference type="RefSeq" id="WP_244150466.1">
    <property type="nucleotide sequence ID" value="NZ_BAPF01000030.1"/>
</dbReference>
<evidence type="ECO:0000256" key="7">
    <source>
        <dbReference type="ARBA" id="ARBA00023065"/>
    </source>
</evidence>
<dbReference type="Pfam" id="PF07715">
    <property type="entry name" value="Plug"/>
    <property type="match status" value="1"/>
</dbReference>
<comment type="subcellular location">
    <subcellularLocation>
        <location evidence="1">Cell outer membrane</location>
        <topology evidence="1">Multi-pass membrane protein</topology>
    </subcellularLocation>
</comment>
<accession>A0ABQ0PVA2</accession>
<protein>
    <submittedName>
        <fullName evidence="14">TonB-dependent receptor</fullName>
    </submittedName>
</protein>
<keyword evidence="14" id="KW-0675">Receptor</keyword>
<keyword evidence="15" id="KW-1185">Reference proteome</keyword>
<comment type="caution">
    <text evidence="14">The sequence shown here is derived from an EMBL/GenBank/DDBJ whole genome shotgun (WGS) entry which is preliminary data.</text>
</comment>
<dbReference type="Gene3D" id="2.40.170.20">
    <property type="entry name" value="TonB-dependent receptor, beta-barrel domain"/>
    <property type="match status" value="1"/>
</dbReference>
<evidence type="ECO:0000256" key="8">
    <source>
        <dbReference type="ARBA" id="ARBA00023077"/>
    </source>
</evidence>
<evidence type="ECO:0000259" key="12">
    <source>
        <dbReference type="Pfam" id="PF00593"/>
    </source>
</evidence>
<evidence type="ECO:0000256" key="6">
    <source>
        <dbReference type="ARBA" id="ARBA00023004"/>
    </source>
</evidence>
<dbReference type="SUPFAM" id="SSF56935">
    <property type="entry name" value="Porins"/>
    <property type="match status" value="1"/>
</dbReference>
<evidence type="ECO:0000256" key="11">
    <source>
        <dbReference type="RuleBase" id="RU003357"/>
    </source>
</evidence>
<name>A0ABQ0PVA2_9PROT</name>
<evidence type="ECO:0000313" key="15">
    <source>
        <dbReference type="Proteomes" id="UP001065047"/>
    </source>
</evidence>
<keyword evidence="9 11" id="KW-0472">Membrane</keyword>
<dbReference type="GeneID" id="29556163"/>
<keyword evidence="8 11" id="KW-0798">TonB box</keyword>
<evidence type="ECO:0000256" key="2">
    <source>
        <dbReference type="ARBA" id="ARBA00022448"/>
    </source>
</evidence>
<dbReference type="InterPro" id="IPR039426">
    <property type="entry name" value="TonB-dep_rcpt-like"/>
</dbReference>
<evidence type="ECO:0000256" key="10">
    <source>
        <dbReference type="ARBA" id="ARBA00023237"/>
    </source>
</evidence>
<evidence type="ECO:0000259" key="13">
    <source>
        <dbReference type="Pfam" id="PF07715"/>
    </source>
</evidence>
<dbReference type="Pfam" id="PF00593">
    <property type="entry name" value="TonB_dep_Rec_b-barrel"/>
    <property type="match status" value="1"/>
</dbReference>
<reference evidence="14" key="1">
    <citation type="submission" date="2013-04" db="EMBL/GenBank/DDBJ databases">
        <title>The genome sequencing project of 58 acetic acid bacteria.</title>
        <authorList>
            <person name="Okamoto-Kainuma A."/>
            <person name="Ishikawa M."/>
            <person name="Umino S."/>
            <person name="Koizumi Y."/>
            <person name="Shiwa Y."/>
            <person name="Yoshikawa H."/>
            <person name="Matsutani M."/>
            <person name="Matsushita K."/>
        </authorList>
    </citation>
    <scope>NUCLEOTIDE SEQUENCE</scope>
    <source>
        <strain evidence="14">DSM 14337</strain>
    </source>
</reference>
<dbReference type="InterPro" id="IPR036942">
    <property type="entry name" value="Beta-barrel_TonB_sf"/>
</dbReference>
<proteinExistence type="inferred from homology"/>
<dbReference type="InterPro" id="IPR012910">
    <property type="entry name" value="Plug_dom"/>
</dbReference>
<evidence type="ECO:0000256" key="4">
    <source>
        <dbReference type="ARBA" id="ARBA00022496"/>
    </source>
</evidence>
<dbReference type="Proteomes" id="UP001065047">
    <property type="component" value="Unassembled WGS sequence"/>
</dbReference>
<keyword evidence="2" id="KW-0813">Transport</keyword>
<keyword evidence="6" id="KW-0408">Iron</keyword>
<evidence type="ECO:0000256" key="1">
    <source>
        <dbReference type="ARBA" id="ARBA00004571"/>
    </source>
</evidence>
<evidence type="ECO:0000256" key="3">
    <source>
        <dbReference type="ARBA" id="ARBA00022452"/>
    </source>
</evidence>
<feature type="domain" description="TonB-dependent receptor-like beta-barrel" evidence="12">
    <location>
        <begin position="255"/>
        <end position="674"/>
    </location>
</feature>
<keyword evidence="3" id="KW-1134">Transmembrane beta strand</keyword>
<gene>
    <name evidence="14" type="ORF">AA14337_2356</name>
</gene>
<evidence type="ECO:0000313" key="14">
    <source>
        <dbReference type="EMBL" id="GBQ82475.1"/>
    </source>
</evidence>
<dbReference type="PANTHER" id="PTHR32552:SF81">
    <property type="entry name" value="TONB-DEPENDENT OUTER MEMBRANE RECEPTOR"/>
    <property type="match status" value="1"/>
</dbReference>
<comment type="similarity">
    <text evidence="11">Belongs to the TonB-dependent receptor family.</text>
</comment>
<evidence type="ECO:0000256" key="9">
    <source>
        <dbReference type="ARBA" id="ARBA00023136"/>
    </source>
</evidence>
<keyword evidence="7" id="KW-0406">Ion transport</keyword>